<organism evidence="2 3">
    <name type="scientific">Polarella glacialis</name>
    <name type="common">Dinoflagellate</name>
    <dbReference type="NCBI Taxonomy" id="89957"/>
    <lineage>
        <taxon>Eukaryota</taxon>
        <taxon>Sar</taxon>
        <taxon>Alveolata</taxon>
        <taxon>Dinophyceae</taxon>
        <taxon>Suessiales</taxon>
        <taxon>Suessiaceae</taxon>
        <taxon>Polarella</taxon>
    </lineage>
</organism>
<sequence>MQWVVLGGTVVHPHGSIVSGAAEAETAIHAGHFLGFFKDKNNDPVICEQVGDAMVKNFQAEIKLASGDVPAVEEDVRVLPVTFDAGDERWKSLEDAVPLYYEEDFEDYPLGGPRTMAHTVRQLKRMSMSFLQQHEAWVRKSGIRSADRAVHERLAICRCLHLLATYDQVNMPNIAGAEALNRRRALIENAYSGHPESLSYEGSDDFLGIKESSDGTVIDPALSQHVSQRQTARAQIQVANYKAMEARENMKKGRGKYGEEDLSAGAEGGGGKGRGRGKDKGAGRGAAAPAAARARFGDLLPLPQVQSVDVNREEMKAVNRSVRQRVMRRAATASRVADAVLSINTLAGFADQSSWPVHCLNQAQKSAMSNISRAVADRAPAPSTEVPEAAFKQLLRRGPGYLAGPGSLASYRRGCVSLPTGQGVACKLESVLSGDERDAVINFEAKMMLSDEEIAGTRQCVEAPGCFFDPVLAGSPQEYAIFVADMVNAGIVEFTCFPKCEVGAFFVSKKSGRLRLILDARRANVLFRKPPSTLLGSME</sequence>
<comment type="caution">
    <text evidence="2">The sequence shown here is derived from an EMBL/GenBank/DDBJ whole genome shotgun (WGS) entry which is preliminary data.</text>
</comment>
<gene>
    <name evidence="2" type="ORF">PGLA1383_LOCUS28811</name>
</gene>
<feature type="region of interest" description="Disordered" evidence="1">
    <location>
        <begin position="252"/>
        <end position="288"/>
    </location>
</feature>
<evidence type="ECO:0000313" key="2">
    <source>
        <dbReference type="EMBL" id="CAE8610999.1"/>
    </source>
</evidence>
<dbReference type="OMA" id="NDPVICE"/>
<dbReference type="Proteomes" id="UP000654075">
    <property type="component" value="Unassembled WGS sequence"/>
</dbReference>
<dbReference type="AlphaFoldDB" id="A0A813F9T6"/>
<name>A0A813F9T6_POLGL</name>
<dbReference type="EMBL" id="CAJNNV010024877">
    <property type="protein sequence ID" value="CAE8610999.1"/>
    <property type="molecule type" value="Genomic_DNA"/>
</dbReference>
<evidence type="ECO:0000256" key="1">
    <source>
        <dbReference type="SAM" id="MobiDB-lite"/>
    </source>
</evidence>
<accession>A0A813F9T6</accession>
<dbReference type="OrthoDB" id="446584at2759"/>
<proteinExistence type="predicted"/>
<evidence type="ECO:0000313" key="3">
    <source>
        <dbReference type="Proteomes" id="UP000654075"/>
    </source>
</evidence>
<reference evidence="2" key="1">
    <citation type="submission" date="2021-02" db="EMBL/GenBank/DDBJ databases">
        <authorList>
            <person name="Dougan E. K."/>
            <person name="Rhodes N."/>
            <person name="Thang M."/>
            <person name="Chan C."/>
        </authorList>
    </citation>
    <scope>NUCLEOTIDE SEQUENCE</scope>
</reference>
<protein>
    <submittedName>
        <fullName evidence="2">Uncharacterized protein</fullName>
    </submittedName>
</protein>
<keyword evidence="3" id="KW-1185">Reference proteome</keyword>